<feature type="domain" description="BD-FAE-like" evidence="4">
    <location>
        <begin position="26"/>
        <end position="131"/>
    </location>
</feature>
<dbReference type="Pfam" id="PF20434">
    <property type="entry name" value="BD-FAE"/>
    <property type="match status" value="1"/>
</dbReference>
<evidence type="ECO:0000313" key="5">
    <source>
        <dbReference type="EMBL" id="QIS11760.1"/>
    </source>
</evidence>
<evidence type="ECO:0000313" key="6">
    <source>
        <dbReference type="Proteomes" id="UP000503540"/>
    </source>
</evidence>
<dbReference type="InterPro" id="IPR049492">
    <property type="entry name" value="BD-FAE-like_dom"/>
</dbReference>
<evidence type="ECO:0000256" key="1">
    <source>
        <dbReference type="ARBA" id="ARBA00010515"/>
    </source>
</evidence>
<dbReference type="AlphaFoldDB" id="A0A6G9YF51"/>
<dbReference type="PANTHER" id="PTHR48081:SF30">
    <property type="entry name" value="ACETYL-HYDROLASE LIPR-RELATED"/>
    <property type="match status" value="1"/>
</dbReference>
<dbReference type="PANTHER" id="PTHR48081">
    <property type="entry name" value="AB HYDROLASE SUPERFAMILY PROTEIN C4A8.06C"/>
    <property type="match status" value="1"/>
</dbReference>
<dbReference type="EMBL" id="CP046172">
    <property type="protein sequence ID" value="QIS11760.1"/>
    <property type="molecule type" value="Genomic_DNA"/>
</dbReference>
<evidence type="ECO:0000259" key="3">
    <source>
        <dbReference type="Pfam" id="PF01738"/>
    </source>
</evidence>
<dbReference type="InterPro" id="IPR002925">
    <property type="entry name" value="Dienelactn_hydro"/>
</dbReference>
<dbReference type="SUPFAM" id="SSF53474">
    <property type="entry name" value="alpha/beta-Hydrolases"/>
    <property type="match status" value="1"/>
</dbReference>
<keyword evidence="2 5" id="KW-0378">Hydrolase</keyword>
<name>A0A6G9YF51_9NOCA</name>
<keyword evidence="6" id="KW-1185">Reference proteome</keyword>
<dbReference type="Pfam" id="PF01738">
    <property type="entry name" value="DLH"/>
    <property type="match status" value="1"/>
</dbReference>
<dbReference type="InterPro" id="IPR050300">
    <property type="entry name" value="GDXG_lipolytic_enzyme"/>
</dbReference>
<dbReference type="InterPro" id="IPR029058">
    <property type="entry name" value="AB_hydrolase_fold"/>
</dbReference>
<organism evidence="5 6">
    <name type="scientific">Nocardia arthritidis</name>
    <dbReference type="NCBI Taxonomy" id="228602"/>
    <lineage>
        <taxon>Bacteria</taxon>
        <taxon>Bacillati</taxon>
        <taxon>Actinomycetota</taxon>
        <taxon>Actinomycetes</taxon>
        <taxon>Mycobacteriales</taxon>
        <taxon>Nocardiaceae</taxon>
        <taxon>Nocardia</taxon>
    </lineage>
</organism>
<feature type="domain" description="Dienelactone hydrolase" evidence="3">
    <location>
        <begin position="189"/>
        <end position="240"/>
    </location>
</feature>
<reference evidence="5 6" key="1">
    <citation type="journal article" date="2019" name="ACS Chem. Biol.">
        <title>Identification and Mobilization of a Cryptic Antibiotic Biosynthesis Gene Locus from a Human-Pathogenic Nocardia Isolate.</title>
        <authorList>
            <person name="Herisse M."/>
            <person name="Ishida K."/>
            <person name="Porter J.L."/>
            <person name="Howden B."/>
            <person name="Hertweck C."/>
            <person name="Stinear T.P."/>
            <person name="Pidot S.J."/>
        </authorList>
    </citation>
    <scope>NUCLEOTIDE SEQUENCE [LARGE SCALE GENOMIC DNA]</scope>
    <source>
        <strain evidence="5 6">AUSMDU00012717</strain>
    </source>
</reference>
<dbReference type="Gene3D" id="3.40.50.1820">
    <property type="entry name" value="alpha/beta hydrolase"/>
    <property type="match status" value="1"/>
</dbReference>
<protein>
    <submittedName>
        <fullName evidence="5">Alpha/beta hydrolase fold domain-containing protein</fullName>
    </submittedName>
</protein>
<evidence type="ECO:0000256" key="2">
    <source>
        <dbReference type="ARBA" id="ARBA00022801"/>
    </source>
</evidence>
<dbReference type="Proteomes" id="UP000503540">
    <property type="component" value="Chromosome"/>
</dbReference>
<gene>
    <name evidence="5" type="ORF">F5544_19460</name>
</gene>
<dbReference type="KEGG" id="nah:F5544_19460"/>
<accession>A0A6G9YF51</accession>
<evidence type="ECO:0000259" key="4">
    <source>
        <dbReference type="Pfam" id="PF20434"/>
    </source>
</evidence>
<dbReference type="GO" id="GO:0004806">
    <property type="term" value="F:triacylglycerol lipase activity"/>
    <property type="evidence" value="ECO:0007669"/>
    <property type="project" value="TreeGrafter"/>
</dbReference>
<comment type="similarity">
    <text evidence="1">Belongs to the 'GDXG' lipolytic enzyme family.</text>
</comment>
<sequence length="261" mass="27887">MPFMTAWRESSMGYQAADGGEQPMLVFEPSEATRLAAGIVLFHGGALRTGSADMLAPHCRRLASRGIFAVSAGYRLLGQGAESIADCVTDVRRAVEHFRTLAAPRGLAPSRLASGGSSAGAHLALVAAMTAPGRPAPASGTAAVVALNPAGLDLLAFPPELQRSLEHRVGIDTGALIEYSLIEFVRPGNPPMLICHGTDDEVEPVDHVRRFRDAMAHARNDCTLREYENAQHGFHYPGPSGHFDDVIDATTRFLFDRFAAN</sequence>
<proteinExistence type="inferred from homology"/>